<dbReference type="PROSITE" id="PS50850">
    <property type="entry name" value="MFS"/>
    <property type="match status" value="1"/>
</dbReference>
<feature type="transmembrane region" description="Helical" evidence="7">
    <location>
        <begin position="456"/>
        <end position="473"/>
    </location>
</feature>
<evidence type="ECO:0000256" key="1">
    <source>
        <dbReference type="ARBA" id="ARBA00004141"/>
    </source>
</evidence>
<feature type="compositionally biased region" description="Low complexity" evidence="6">
    <location>
        <begin position="527"/>
        <end position="542"/>
    </location>
</feature>
<feature type="transmembrane region" description="Helical" evidence="7">
    <location>
        <begin position="143"/>
        <end position="162"/>
    </location>
</feature>
<evidence type="ECO:0000256" key="3">
    <source>
        <dbReference type="ARBA" id="ARBA00022692"/>
    </source>
</evidence>
<feature type="transmembrane region" description="Helical" evidence="7">
    <location>
        <begin position="174"/>
        <end position="197"/>
    </location>
</feature>
<organism evidence="10 11">
    <name type="scientific">Vanrija pseudolonga</name>
    <dbReference type="NCBI Taxonomy" id="143232"/>
    <lineage>
        <taxon>Eukaryota</taxon>
        <taxon>Fungi</taxon>
        <taxon>Dikarya</taxon>
        <taxon>Basidiomycota</taxon>
        <taxon>Agaricomycotina</taxon>
        <taxon>Tremellomycetes</taxon>
        <taxon>Trichosporonales</taxon>
        <taxon>Trichosporonaceae</taxon>
        <taxon>Vanrija</taxon>
    </lineage>
</organism>
<feature type="signal peptide" evidence="8">
    <location>
        <begin position="1"/>
        <end position="22"/>
    </location>
</feature>
<dbReference type="PANTHER" id="PTHR48022:SF46">
    <property type="entry name" value="SUGAR TRANSPORTER, PUTATIVE (AFU_ORTHOLOGUE AFUA_1G11830)-RELATED"/>
    <property type="match status" value="1"/>
</dbReference>
<feature type="transmembrane region" description="Helical" evidence="7">
    <location>
        <begin position="421"/>
        <end position="444"/>
    </location>
</feature>
<dbReference type="Pfam" id="PF00083">
    <property type="entry name" value="Sugar_tr"/>
    <property type="match status" value="2"/>
</dbReference>
<evidence type="ECO:0000259" key="9">
    <source>
        <dbReference type="PROSITE" id="PS50850"/>
    </source>
</evidence>
<keyword evidence="5 7" id="KW-0472">Membrane</keyword>
<keyword evidence="4 7" id="KW-1133">Transmembrane helix</keyword>
<evidence type="ECO:0000256" key="8">
    <source>
        <dbReference type="SAM" id="SignalP"/>
    </source>
</evidence>
<dbReference type="AlphaFoldDB" id="A0AAF0YDA3"/>
<name>A0AAF0YDA3_9TREE</name>
<dbReference type="InterPro" id="IPR036259">
    <property type="entry name" value="MFS_trans_sf"/>
</dbReference>
<feature type="chain" id="PRO_5041992553" evidence="8">
    <location>
        <begin position="23"/>
        <end position="558"/>
    </location>
</feature>
<dbReference type="GO" id="GO:0005351">
    <property type="term" value="F:carbohydrate:proton symporter activity"/>
    <property type="evidence" value="ECO:0007669"/>
    <property type="project" value="TreeGrafter"/>
</dbReference>
<proteinExistence type="inferred from homology"/>
<dbReference type="SUPFAM" id="SSF103473">
    <property type="entry name" value="MFS general substrate transporter"/>
    <property type="match status" value="1"/>
</dbReference>
<dbReference type="PANTHER" id="PTHR48022">
    <property type="entry name" value="PLASTIDIC GLUCOSE TRANSPORTER 4"/>
    <property type="match status" value="1"/>
</dbReference>
<feature type="compositionally biased region" description="Basic residues" evidence="6">
    <location>
        <begin position="543"/>
        <end position="552"/>
    </location>
</feature>
<feature type="transmembrane region" description="Helical" evidence="7">
    <location>
        <begin position="108"/>
        <end position="131"/>
    </location>
</feature>
<keyword evidence="8" id="KW-0732">Signal</keyword>
<keyword evidence="11" id="KW-1185">Reference proteome</keyword>
<protein>
    <submittedName>
        <fullName evidence="10">Polyol transporter 3</fullName>
    </submittedName>
</protein>
<dbReference type="EMBL" id="CP086717">
    <property type="protein sequence ID" value="WOO82716.1"/>
    <property type="molecule type" value="Genomic_DNA"/>
</dbReference>
<evidence type="ECO:0000256" key="5">
    <source>
        <dbReference type="ARBA" id="ARBA00023136"/>
    </source>
</evidence>
<feature type="domain" description="Major facilitator superfamily (MFS) profile" evidence="9">
    <location>
        <begin position="11"/>
        <end position="507"/>
    </location>
</feature>
<keyword evidence="3 7" id="KW-0812">Transmembrane</keyword>
<dbReference type="Gene3D" id="1.20.1250.20">
    <property type="entry name" value="MFS general substrate transporter like domains"/>
    <property type="match status" value="1"/>
</dbReference>
<comment type="similarity">
    <text evidence="2">Belongs to the major facilitator superfamily. Sugar transporter (TC 2.A.1.1) family.</text>
</comment>
<accession>A0AAF0YDA3</accession>
<sequence length="558" mass="59927">MPRPRLRTWASCLAVLLAFVLAGYDADPTTLVSTPYLAELDHPFPSASEQDSIRRALYTCDVASFILTALVLTPCFMQRQGRRGTLLLGAVYAFVGALIQVISPSRPLAVLGRFFATLGKAFALPSALVYVAEVASTADRGALLSLAQAAYQLGSFLVFWVQAAPGAATRQPQLAARITPLVQLYFPLILVLGMLLAPESPRYLASRGRYEAAMRALATVRDEMDPRALEELEEIIRAGPAPEKSDYFHQLSPYLELVANSASRHRLLLAFGLGVGLTLGGSAQVVSDAGAVYSYAFWPRQQGTSLDQDPNIDMSELALARRYIRSSTGPGLAFFVLPAVRRAIELVSAAAAPLLIAKLGRRRLVVLGAVATAVLLVPLGAVGGLANVLTKRGVLAGYRTGWATWTIQGVRVDDPRRSVGVLYAIFATIIRAVYLPTVAAGVLTYTGEMFSQGVRAHGVSIALALYAVLDAVFNDQAFARFTSSAGLFAFFLFAAVAFVFLLLPETRSADLEGMEDLFEPEQPERPASVASEASVASFGSRPRSSRSKRRQPLARLGA</sequence>
<evidence type="ECO:0000313" key="11">
    <source>
        <dbReference type="Proteomes" id="UP000827549"/>
    </source>
</evidence>
<feature type="transmembrane region" description="Helical" evidence="7">
    <location>
        <begin position="56"/>
        <end position="77"/>
    </location>
</feature>
<dbReference type="GO" id="GO:0016020">
    <property type="term" value="C:membrane"/>
    <property type="evidence" value="ECO:0007669"/>
    <property type="project" value="UniProtKB-SubCell"/>
</dbReference>
<gene>
    <name evidence="10" type="primary">PLT3</name>
    <name evidence="10" type="ORF">LOC62_04G006199</name>
</gene>
<comment type="subcellular location">
    <subcellularLocation>
        <location evidence="1">Membrane</location>
        <topology evidence="1">Multi-pass membrane protein</topology>
    </subcellularLocation>
</comment>
<dbReference type="RefSeq" id="XP_062628748.1">
    <property type="nucleotide sequence ID" value="XM_062772764.1"/>
</dbReference>
<feature type="transmembrane region" description="Helical" evidence="7">
    <location>
        <begin position="364"/>
        <end position="386"/>
    </location>
</feature>
<evidence type="ECO:0000313" key="10">
    <source>
        <dbReference type="EMBL" id="WOO82716.1"/>
    </source>
</evidence>
<dbReference type="InterPro" id="IPR020846">
    <property type="entry name" value="MFS_dom"/>
</dbReference>
<evidence type="ECO:0000256" key="7">
    <source>
        <dbReference type="SAM" id="Phobius"/>
    </source>
</evidence>
<feature type="transmembrane region" description="Helical" evidence="7">
    <location>
        <begin position="485"/>
        <end position="504"/>
    </location>
</feature>
<evidence type="ECO:0000256" key="6">
    <source>
        <dbReference type="SAM" id="MobiDB-lite"/>
    </source>
</evidence>
<feature type="region of interest" description="Disordered" evidence="6">
    <location>
        <begin position="515"/>
        <end position="558"/>
    </location>
</feature>
<dbReference type="Proteomes" id="UP000827549">
    <property type="component" value="Chromosome 4"/>
</dbReference>
<dbReference type="GeneID" id="87809425"/>
<evidence type="ECO:0000256" key="4">
    <source>
        <dbReference type="ARBA" id="ARBA00022989"/>
    </source>
</evidence>
<reference evidence="10" key="1">
    <citation type="submission" date="2023-10" db="EMBL/GenBank/DDBJ databases">
        <authorList>
            <person name="Noh H."/>
        </authorList>
    </citation>
    <scope>NUCLEOTIDE SEQUENCE</scope>
    <source>
        <strain evidence="10">DUCC4014</strain>
    </source>
</reference>
<dbReference type="InterPro" id="IPR050360">
    <property type="entry name" value="MFS_Sugar_Transporters"/>
</dbReference>
<dbReference type="InterPro" id="IPR005828">
    <property type="entry name" value="MFS_sugar_transport-like"/>
</dbReference>
<feature type="transmembrane region" description="Helical" evidence="7">
    <location>
        <begin position="84"/>
        <end position="102"/>
    </location>
</feature>
<evidence type="ECO:0000256" key="2">
    <source>
        <dbReference type="ARBA" id="ARBA00010992"/>
    </source>
</evidence>